<keyword evidence="3" id="KW-1185">Reference proteome</keyword>
<proteinExistence type="predicted"/>
<keyword evidence="1" id="KW-0472">Membrane</keyword>
<organism evidence="2 3">
    <name type="scientific">[Brevibacterium] flavum</name>
    <dbReference type="NCBI Taxonomy" id="92706"/>
    <lineage>
        <taxon>Bacteria</taxon>
        <taxon>Bacillati</taxon>
        <taxon>Actinomycetota</taxon>
        <taxon>Actinomycetes</taxon>
        <taxon>Mycobacteriales</taxon>
        <taxon>Corynebacteriaceae</taxon>
        <taxon>Corynebacterium</taxon>
    </lineage>
</organism>
<sequence length="286" mass="31924">MAISSCYTDDMQEKHGFQMKILFRSLMLTGIFFELVIVLASVIGGGFPLQVVTFPLVLILVALGLLFSGMIRDRLACDSWASSLSKTARRFGVPRRALVLLVSEIYSITSFARVFNRVKPVQVGEIHTGYKNLRTVVFLIVGLVVVEIVVVHLAITSEIWRIVLFVSSLYALVLLLGFYTSIRMNPHVVESDSLKIRHGIRFSCVIPWEQVRSLKGVGAGQGGDIFVNEDNELRVPVLSEVNLRLELHSTVVIEDLYFGEAEITAVDFYCDDKKALLDSAKQVLDQ</sequence>
<dbReference type="PATRIC" id="fig|92706.3.peg.570"/>
<dbReference type="EMBL" id="CP011309">
    <property type="protein sequence ID" value="AKF26541.1"/>
    <property type="molecule type" value="Genomic_DNA"/>
</dbReference>
<dbReference type="HOGENOM" id="CLU_1025702_0_0_11"/>
<dbReference type="Proteomes" id="UP000034037">
    <property type="component" value="Chromosome"/>
</dbReference>
<dbReference type="AlphaFoldDB" id="A0A0F6Z568"/>
<feature type="transmembrane region" description="Helical" evidence="1">
    <location>
        <begin position="135"/>
        <end position="155"/>
    </location>
</feature>
<feature type="transmembrane region" description="Helical" evidence="1">
    <location>
        <begin position="162"/>
        <end position="182"/>
    </location>
</feature>
<evidence type="ECO:0000256" key="1">
    <source>
        <dbReference type="SAM" id="Phobius"/>
    </source>
</evidence>
<keyword evidence="1" id="KW-0812">Transmembrane</keyword>
<keyword evidence="1" id="KW-1133">Transmembrane helix</keyword>
<reference evidence="2 3" key="1">
    <citation type="submission" date="2015-04" db="EMBL/GenBank/DDBJ databases">
        <title>Complete Genome Sequence of Brevibacterium flavum ATCC 15168.</title>
        <authorList>
            <person name="Ahn J."/>
            <person name="Park G."/>
            <person name="Jeon W."/>
            <person name="Jang Y."/>
            <person name="Jang M."/>
            <person name="Lee H."/>
            <person name="Lee H."/>
        </authorList>
    </citation>
    <scope>NUCLEOTIDE SEQUENCE [LARGE SCALE GENOMIC DNA]</scope>
    <source>
        <strain evidence="2 3">ATCC 15168</strain>
    </source>
</reference>
<evidence type="ECO:0000313" key="2">
    <source>
        <dbReference type="EMBL" id="AKF26541.1"/>
    </source>
</evidence>
<gene>
    <name evidence="2" type="ORF">YH66_02750</name>
</gene>
<accession>A0A0F6Z568</accession>
<evidence type="ECO:0000313" key="3">
    <source>
        <dbReference type="Proteomes" id="UP000034037"/>
    </source>
</evidence>
<feature type="transmembrane region" description="Helical" evidence="1">
    <location>
        <begin position="49"/>
        <end position="67"/>
    </location>
</feature>
<feature type="transmembrane region" description="Helical" evidence="1">
    <location>
        <begin position="21"/>
        <end position="43"/>
    </location>
</feature>
<protein>
    <submittedName>
        <fullName evidence="2">Uncharacterized protein</fullName>
    </submittedName>
</protein>
<name>A0A0F6Z568_9CORY</name>